<dbReference type="Proteomes" id="UP000245956">
    <property type="component" value="Unassembled WGS sequence"/>
</dbReference>
<reference evidence="2" key="3">
    <citation type="submission" date="2023-11" db="EMBL/GenBank/DDBJ databases">
        <authorList>
            <person name="Beijen E."/>
            <person name="Ohm R.A."/>
        </authorList>
    </citation>
    <scope>NUCLEOTIDE SEQUENCE</scope>
    <source>
        <strain evidence="2">CBS 150709</strain>
    </source>
</reference>
<dbReference type="EMBL" id="JAWRVI010000026">
    <property type="protein sequence ID" value="KAK4088203.1"/>
    <property type="molecule type" value="Genomic_DNA"/>
</dbReference>
<reference evidence="3" key="1">
    <citation type="submission" date="2015-05" db="EMBL/GenBank/DDBJ databases">
        <authorList>
            <person name="Wang D.B."/>
            <person name="Wang M."/>
        </authorList>
    </citation>
    <scope>NUCLEOTIDE SEQUENCE</scope>
    <source>
        <strain evidence="3">36-1</strain>
    </source>
</reference>
<name>A0A2U3EMG6_PURLI</name>
<protein>
    <submittedName>
        <fullName evidence="3">Uncharacterized protein</fullName>
    </submittedName>
</protein>
<evidence type="ECO:0000313" key="2">
    <source>
        <dbReference type="EMBL" id="KAK4088203.1"/>
    </source>
</evidence>
<comment type="caution">
    <text evidence="3">The sequence shown here is derived from an EMBL/GenBank/DDBJ whole genome shotgun (WGS) entry which is preliminary data.</text>
</comment>
<dbReference type="AlphaFoldDB" id="A0A2U3EMG6"/>
<feature type="compositionally biased region" description="Basic residues" evidence="1">
    <location>
        <begin position="1"/>
        <end position="10"/>
    </location>
</feature>
<dbReference type="EMBL" id="LCWV01000002">
    <property type="protein sequence ID" value="PWI75709.1"/>
    <property type="molecule type" value="Genomic_DNA"/>
</dbReference>
<gene>
    <name evidence="3" type="ORF">PCL_06367</name>
    <name evidence="2" type="ORF">Purlil1_7396</name>
</gene>
<proteinExistence type="predicted"/>
<feature type="region of interest" description="Disordered" evidence="1">
    <location>
        <begin position="1"/>
        <end position="152"/>
    </location>
</feature>
<reference evidence="2 5" key="4">
    <citation type="journal article" date="2024" name="Microbiol. Resour. Announc.">
        <title>Genome annotations for the ascomycete fungi Trichoderma harzianum, Trichoderma aggressivum, and Purpureocillium lilacinum.</title>
        <authorList>
            <person name="Beijen E.P.W."/>
            <person name="Ohm R.A."/>
        </authorList>
    </citation>
    <scope>NUCLEOTIDE SEQUENCE [LARGE SCALE GENOMIC DNA]</scope>
    <source>
        <strain evidence="2 5">CBS 150709</strain>
    </source>
</reference>
<evidence type="ECO:0000313" key="5">
    <source>
        <dbReference type="Proteomes" id="UP001287286"/>
    </source>
</evidence>
<feature type="compositionally biased region" description="Basic and acidic residues" evidence="1">
    <location>
        <begin position="86"/>
        <end position="95"/>
    </location>
</feature>
<accession>A0A2U3EMG6</accession>
<feature type="compositionally biased region" description="Low complexity" evidence="1">
    <location>
        <begin position="11"/>
        <end position="21"/>
    </location>
</feature>
<organism evidence="3 4">
    <name type="scientific">Purpureocillium lilacinum</name>
    <name type="common">Paecilomyces lilacinus</name>
    <dbReference type="NCBI Taxonomy" id="33203"/>
    <lineage>
        <taxon>Eukaryota</taxon>
        <taxon>Fungi</taxon>
        <taxon>Dikarya</taxon>
        <taxon>Ascomycota</taxon>
        <taxon>Pezizomycotina</taxon>
        <taxon>Sordariomycetes</taxon>
        <taxon>Hypocreomycetidae</taxon>
        <taxon>Hypocreales</taxon>
        <taxon>Ophiocordycipitaceae</taxon>
        <taxon>Purpureocillium</taxon>
    </lineage>
</organism>
<dbReference type="Proteomes" id="UP001287286">
    <property type="component" value="Unassembled WGS sequence"/>
</dbReference>
<sequence length="152" mass="16332">MDAYPGRRRPFAAPGPGCPAALSRLCTMSGASSSSDSSKLRATRPSRGKQTGSPPPRQRPPEFGLSTRQSQRREAAGEARTANARDTCRRADSPRKVKVHACSISCSGGRRPWRRMPAEQRQHHHHQAGRASQVLRPEVGIGGMPATDGGPC</sequence>
<keyword evidence="5" id="KW-1185">Reference proteome</keyword>
<evidence type="ECO:0000313" key="4">
    <source>
        <dbReference type="Proteomes" id="UP000245956"/>
    </source>
</evidence>
<reference evidence="3 4" key="2">
    <citation type="journal article" date="2016" name="Front. Microbiol.">
        <title>Genome and transcriptome sequences reveal the specific parasitism of the nematophagous Purpureocillium lilacinum 36-1.</title>
        <authorList>
            <person name="Xie J."/>
            <person name="Li S."/>
            <person name="Mo C."/>
            <person name="Xiao X."/>
            <person name="Peng D."/>
            <person name="Wang G."/>
            <person name="Xiao Y."/>
        </authorList>
    </citation>
    <scope>NUCLEOTIDE SEQUENCE [LARGE SCALE GENOMIC DNA]</scope>
    <source>
        <strain evidence="3 4">36-1</strain>
    </source>
</reference>
<evidence type="ECO:0000313" key="3">
    <source>
        <dbReference type="EMBL" id="PWI75709.1"/>
    </source>
</evidence>
<evidence type="ECO:0000256" key="1">
    <source>
        <dbReference type="SAM" id="MobiDB-lite"/>
    </source>
</evidence>